<dbReference type="EMBL" id="RBXT01000001">
    <property type="protein sequence ID" value="RKT78277.1"/>
    <property type="molecule type" value="Genomic_DNA"/>
</dbReference>
<dbReference type="PANTHER" id="PTHR48101">
    <property type="entry name" value="METHYLMALONYL-COA MUTASE, MITOCHONDRIAL-RELATED"/>
    <property type="match status" value="1"/>
</dbReference>
<reference evidence="4 5" key="1">
    <citation type="submission" date="2018-10" db="EMBL/GenBank/DDBJ databases">
        <title>Sequencing the genomes of 1000 actinobacteria strains.</title>
        <authorList>
            <person name="Klenk H.-P."/>
        </authorList>
    </citation>
    <scope>NUCLEOTIDE SEQUENCE [LARGE SCALE GENOMIC DNA]</scope>
    <source>
        <strain evidence="4 5">DSM 44267</strain>
    </source>
</reference>
<dbReference type="Gene3D" id="3.20.20.240">
    <property type="entry name" value="Methylmalonyl-CoA mutase"/>
    <property type="match status" value="1"/>
</dbReference>
<dbReference type="Pfam" id="PF01642">
    <property type="entry name" value="MM_CoA_mutase"/>
    <property type="match status" value="1"/>
</dbReference>
<proteinExistence type="predicted"/>
<dbReference type="GO" id="GO:0004494">
    <property type="term" value="F:methylmalonyl-CoA mutase activity"/>
    <property type="evidence" value="ECO:0007669"/>
    <property type="project" value="UniProtKB-EC"/>
</dbReference>
<dbReference type="PANTHER" id="PTHR48101:SF4">
    <property type="entry name" value="METHYLMALONYL-COA MUTASE, MITOCHONDRIAL"/>
    <property type="match status" value="1"/>
</dbReference>
<evidence type="ECO:0000259" key="3">
    <source>
        <dbReference type="Pfam" id="PF01642"/>
    </source>
</evidence>
<dbReference type="InterPro" id="IPR006099">
    <property type="entry name" value="MeMalonylCoA_mutase_a/b_cat"/>
</dbReference>
<feature type="domain" description="Methylmalonyl-CoA mutase alpha/beta chain catalytic" evidence="3">
    <location>
        <begin position="230"/>
        <end position="469"/>
    </location>
</feature>
<gene>
    <name evidence="4" type="ORF">DFJ68_1720</name>
</gene>
<dbReference type="OrthoDB" id="9762378at2"/>
<sequence length="616" mass="63183">MTSATGGGPLPLADPDDRHDRRDWEAAAAAVLRKARRLGPDDPDAAVWDALTTTTADGIRVSPLGTADDVADLPPTGVPGEFPFTRGRFAARPDGWDVRSHVGGLDAVAANREALLDLENGVTSLWIHVGGPLAADDLPRALDGVLLDLAPVVLEAPDDPVGAARALVELLDARGTTPAPGTGLGGDPVSATLRRGEPDLGGGSALDPEAAAGDVTALAEIAHGRGLLALTVDATVVHDAGGTDAQELGYALALGTHYLRVLVDGGLDVDDALALLEFRLAATDEQLTTIAKLRAARRTWARVAQLSGASPQASAQRQHAVTSRAMTSTRDPWVNMLRGTVAAFSAGVAGVDALTVLPFDAPAGRPEALGRRTARNTSALLLAESHVGVVADPAGGSYAVEALTDATARAAWAELDRTDAAGGVLAALADGSLAERVRDAAARRDVEVAHRRRPLTGLSEFPDADEAPLQREPDPSAPPVRRWGAAFERLRETPATSPVLLATMGPVAAHTARATFAQNLFAAGGVPVRVVGATAGVDDLVAAWSGERVVCLCGSDAAYADWGAAAAAALREAGATRVVLAGRPGPRTLDPSLVDDAAAVGDDAVAFLTRTREALS</sequence>
<feature type="region of interest" description="Disordered" evidence="2">
    <location>
        <begin position="1"/>
        <end position="22"/>
    </location>
</feature>
<protein>
    <submittedName>
        <fullName evidence="4">Heterodimeric methylmalonyl-CoA mutase small subunit</fullName>
    </submittedName>
</protein>
<evidence type="ECO:0000256" key="2">
    <source>
        <dbReference type="SAM" id="MobiDB-lite"/>
    </source>
</evidence>
<dbReference type="InterPro" id="IPR016176">
    <property type="entry name" value="Cbl-dep_enz_cat"/>
</dbReference>
<comment type="caution">
    <text evidence="4">The sequence shown here is derived from an EMBL/GenBank/DDBJ whole genome shotgun (WGS) entry which is preliminary data.</text>
</comment>
<comment type="subunit">
    <text evidence="1">Heterodimer of an alpha and a beta chain.</text>
</comment>
<accession>A0A495XVJ5</accession>
<keyword evidence="5" id="KW-1185">Reference proteome</keyword>
<dbReference type="Proteomes" id="UP000278440">
    <property type="component" value="Unassembled WGS sequence"/>
</dbReference>
<evidence type="ECO:0000313" key="4">
    <source>
        <dbReference type="EMBL" id="RKT78277.1"/>
    </source>
</evidence>
<dbReference type="Gene3D" id="3.40.50.280">
    <property type="entry name" value="Cobalamin-binding domain"/>
    <property type="match status" value="1"/>
</dbReference>
<evidence type="ECO:0000313" key="5">
    <source>
        <dbReference type="Proteomes" id="UP000278440"/>
    </source>
</evidence>
<evidence type="ECO:0000256" key="1">
    <source>
        <dbReference type="ARBA" id="ARBA00011870"/>
    </source>
</evidence>
<dbReference type="AlphaFoldDB" id="A0A495XVJ5"/>
<name>A0A495XVJ5_9MICO</name>
<feature type="region of interest" description="Disordered" evidence="2">
    <location>
        <begin position="457"/>
        <end position="480"/>
    </location>
</feature>
<dbReference type="SUPFAM" id="SSF51703">
    <property type="entry name" value="Cobalamin (vitamin B12)-dependent enzymes"/>
    <property type="match status" value="1"/>
</dbReference>
<dbReference type="RefSeq" id="WP_121035231.1">
    <property type="nucleotide sequence ID" value="NZ_RBXT01000001.1"/>
</dbReference>
<dbReference type="GO" id="GO:0031419">
    <property type="term" value="F:cobalamin binding"/>
    <property type="evidence" value="ECO:0007669"/>
    <property type="project" value="UniProtKB-KW"/>
</dbReference>
<organism evidence="4 5">
    <name type="scientific">Terracoccus luteus</name>
    <dbReference type="NCBI Taxonomy" id="53356"/>
    <lineage>
        <taxon>Bacteria</taxon>
        <taxon>Bacillati</taxon>
        <taxon>Actinomycetota</taxon>
        <taxon>Actinomycetes</taxon>
        <taxon>Micrococcales</taxon>
        <taxon>Intrasporangiaceae</taxon>
        <taxon>Terracoccus</taxon>
    </lineage>
</organism>